<gene>
    <name evidence="4" type="ORF">CHS0354_020957</name>
</gene>
<feature type="repeat" description="ANK" evidence="3">
    <location>
        <begin position="732"/>
        <end position="758"/>
    </location>
</feature>
<reference evidence="4" key="1">
    <citation type="journal article" date="2021" name="Genome Biol. Evol.">
        <title>A High-Quality Reference Genome for a Parasitic Bivalve with Doubly Uniparental Inheritance (Bivalvia: Unionida).</title>
        <authorList>
            <person name="Smith C.H."/>
        </authorList>
    </citation>
    <scope>NUCLEOTIDE SEQUENCE</scope>
    <source>
        <strain evidence="4">CHS0354</strain>
    </source>
</reference>
<keyword evidence="5" id="KW-1185">Reference proteome</keyword>
<dbReference type="EMBL" id="JAEAOA010001284">
    <property type="protein sequence ID" value="KAK3588334.1"/>
    <property type="molecule type" value="Genomic_DNA"/>
</dbReference>
<organism evidence="4 5">
    <name type="scientific">Potamilus streckersoni</name>
    <dbReference type="NCBI Taxonomy" id="2493646"/>
    <lineage>
        <taxon>Eukaryota</taxon>
        <taxon>Metazoa</taxon>
        <taxon>Spiralia</taxon>
        <taxon>Lophotrochozoa</taxon>
        <taxon>Mollusca</taxon>
        <taxon>Bivalvia</taxon>
        <taxon>Autobranchia</taxon>
        <taxon>Heteroconchia</taxon>
        <taxon>Palaeoheterodonta</taxon>
        <taxon>Unionida</taxon>
        <taxon>Unionoidea</taxon>
        <taxon>Unionidae</taxon>
        <taxon>Ambleminae</taxon>
        <taxon>Lampsilini</taxon>
        <taxon>Potamilus</taxon>
    </lineage>
</organism>
<sequence length="1340" mass="151428">MIMDRTDINFRSKNGESLLHAACLHGGLHLVKILQSNCPLLVHQFDSKGRNVCHSAAAGGSVDVLNFLVEEGADPLCKDVDGMNLLQYACLEGNKEMAFHLMDRYSIMLRNVGKDGYTVSHCAAYGGNIDIFKRVCTLINVTTRVDSTNHFEDEEAHRDQQAYLNTLTETGETLLHMACLGGKLEMTKYLVETYPDMINEVNKCKASLAHYAAEGDNISVVQYLIDKGLDPWCRTATQQTLLHMSCISSRLEITEYLLEKYPDMINEVDNVNRTPAHYAAYGSLVSDQWPDMLRGTQKTDSHRSCIKSHLEIMKCLVKKYPDIISGVDTCNETSAHYAAESGNVSMLQYLIDHGLDPRCKTAAHETLLHISCIAGHLEITHYLDMKYPDMKNEADNCKRTPAHYAAQSNNISVLQYLIDQGMDPWCRTSTQETLLHMSCIAGRLEMTKYLVEKCPEMINMVDKRGETPGHYAVQSRNVSVLQYLIDQGLDPWCRTCTQETLLHVSSISGQLEMSKYLAEKYPDMINKVDIYKETPAHYAAYDGNVSVLRHLIDQGLDPWCTTIHQQTVLHQSCIAAQLEMSIYLVENYPDMVNEVDSSKETAAHSAAYGGNVSILQYLIDKGLDPWFLSIQQQTLLHQSCIAGQLDMSKYILAKYPAMIHEVEYCNETPGHYAVKNNNISVLQYLIEHGLDPWCRTSRQETLLHISCMAGQLEMTRYLVEKYPDMISKVTDCKRSPGHYAAENGNVSVLQYLIDHGLDPWCRTVKQETFLHMACFGDKLEMTQFLVEKYPDMINEVDNCKETPGHYAAQNSNIYVLQYLIDNGLDPRCRTDTQETLLHMSCIAGQLEMTHYLVETYHGMINKVDNCQRTPGHYAAMSGNVSLLQYLIHQSLDPWCRSATQETLLHLSCIAGKLEMSRYLVEKYPDMMNKVNSSKETPGHYAAQSSNVAVLQYLLDEGLDPLCRTATQQTLLHMSCIAGQLEMTNYLVTKYPLLMHFIMFDNCLTSPAHYAAQNGNVSVLQYLIDKGVDPWCRTVTQETLLHRSCNAGKLEMSRYLVEKYPDMMNMTDLLDGTPAHYAAQSGNVSVLQYLIDQGLDPWCRTATQETFLHMSSIAGQLEMTQYLVEKYPAMINKVSSCGKSPAIYAAQSSNVSVLQYLIGHGLDPWCRTDTQETLLHISCFAGKLQMVQYLLEKYPDMINEVNNCQETPGHYAAQRGHVSVLQFLIDKGLDPWCRTATHETLLHMSCNAGHLEMSKYLAERYPDMINDVDNCNRTSGHCAAQSGNVSLLQYLIDQGLFPWCRTATQQTLLHIALISARMKVVKYLVERYPTMISTVQFNMQF</sequence>
<feature type="repeat" description="ANK" evidence="3">
    <location>
        <begin position="1005"/>
        <end position="1028"/>
    </location>
</feature>
<feature type="repeat" description="ANK" evidence="3">
    <location>
        <begin position="665"/>
        <end position="691"/>
    </location>
</feature>
<evidence type="ECO:0000313" key="4">
    <source>
        <dbReference type="EMBL" id="KAK3588334.1"/>
    </source>
</evidence>
<keyword evidence="2 3" id="KW-0040">ANK repeat</keyword>
<dbReference type="SMART" id="SM00248">
    <property type="entry name" value="ANK"/>
    <property type="match status" value="38"/>
</dbReference>
<keyword evidence="1" id="KW-0677">Repeat</keyword>
<feature type="repeat" description="ANK" evidence="3">
    <location>
        <begin position="933"/>
        <end position="965"/>
    </location>
</feature>
<dbReference type="Proteomes" id="UP001195483">
    <property type="component" value="Unassembled WGS sequence"/>
</dbReference>
<dbReference type="PROSITE" id="PS50088">
    <property type="entry name" value="ANK_REPEAT"/>
    <property type="match status" value="13"/>
</dbReference>
<proteinExistence type="predicted"/>
<name>A0AAE0SAW5_9BIVA</name>
<dbReference type="InterPro" id="IPR002110">
    <property type="entry name" value="Ankyrin_rpt"/>
</dbReference>
<dbReference type="InterPro" id="IPR036770">
    <property type="entry name" value="Ankyrin_rpt-contain_sf"/>
</dbReference>
<feature type="repeat" description="ANK" evidence="3">
    <location>
        <begin position="531"/>
        <end position="557"/>
    </location>
</feature>
<reference evidence="4" key="2">
    <citation type="journal article" date="2021" name="Genome Biol. Evol.">
        <title>Developing a high-quality reference genome for a parasitic bivalve with doubly uniparental inheritance (Bivalvia: Unionida).</title>
        <authorList>
            <person name="Smith C.H."/>
        </authorList>
    </citation>
    <scope>NUCLEOTIDE SEQUENCE</scope>
    <source>
        <strain evidence="4">CHS0354</strain>
        <tissue evidence="4">Mantle</tissue>
    </source>
</reference>
<accession>A0AAE0SAW5</accession>
<dbReference type="Pfam" id="PF13606">
    <property type="entry name" value="Ank_3"/>
    <property type="match status" value="1"/>
</dbReference>
<evidence type="ECO:0000256" key="3">
    <source>
        <dbReference type="PROSITE-ProRule" id="PRU00023"/>
    </source>
</evidence>
<feature type="repeat" description="ANK" evidence="3">
    <location>
        <begin position="464"/>
        <end position="490"/>
    </location>
</feature>
<dbReference type="SUPFAM" id="SSF48403">
    <property type="entry name" value="Ankyrin repeat"/>
    <property type="match status" value="4"/>
</dbReference>
<feature type="repeat" description="ANK" evidence="3">
    <location>
        <begin position="397"/>
        <end position="423"/>
    </location>
</feature>
<feature type="repeat" description="ANK" evidence="3">
    <location>
        <begin position="598"/>
        <end position="624"/>
    </location>
</feature>
<feature type="repeat" description="ANK" evidence="3">
    <location>
        <begin position="330"/>
        <end position="362"/>
    </location>
</feature>
<feature type="repeat" description="ANK" evidence="3">
    <location>
        <begin position="1203"/>
        <end position="1229"/>
    </location>
</feature>
<dbReference type="Pfam" id="PF12796">
    <property type="entry name" value="Ank_2"/>
    <property type="match status" value="10"/>
</dbReference>
<feature type="repeat" description="ANK" evidence="3">
    <location>
        <begin position="48"/>
        <end position="80"/>
    </location>
</feature>
<dbReference type="PROSITE" id="PS50297">
    <property type="entry name" value="ANK_REP_REGION"/>
    <property type="match status" value="12"/>
</dbReference>
<comment type="caution">
    <text evidence="4">The sequence shown here is derived from an EMBL/GenBank/DDBJ whole genome shotgun (WGS) entry which is preliminary data.</text>
</comment>
<dbReference type="Pfam" id="PF13637">
    <property type="entry name" value="Ank_4"/>
    <property type="match status" value="2"/>
</dbReference>
<dbReference type="PANTHER" id="PTHR24198">
    <property type="entry name" value="ANKYRIN REPEAT AND PROTEIN KINASE DOMAIN-CONTAINING PROTEIN"/>
    <property type="match status" value="1"/>
</dbReference>
<evidence type="ECO:0000313" key="5">
    <source>
        <dbReference type="Proteomes" id="UP001195483"/>
    </source>
</evidence>
<feature type="repeat" description="ANK" evidence="3">
    <location>
        <begin position="799"/>
        <end position="831"/>
    </location>
</feature>
<feature type="repeat" description="ANK" evidence="3">
    <location>
        <begin position="1069"/>
        <end position="1095"/>
    </location>
</feature>
<dbReference type="Gene3D" id="1.25.40.20">
    <property type="entry name" value="Ankyrin repeat-containing domain"/>
    <property type="match status" value="7"/>
</dbReference>
<evidence type="ECO:0000256" key="1">
    <source>
        <dbReference type="ARBA" id="ARBA00022737"/>
    </source>
</evidence>
<evidence type="ECO:0000256" key="2">
    <source>
        <dbReference type="ARBA" id="ARBA00023043"/>
    </source>
</evidence>
<dbReference type="PANTHER" id="PTHR24198:SF165">
    <property type="entry name" value="ANKYRIN REPEAT-CONTAINING PROTEIN-RELATED"/>
    <property type="match status" value="1"/>
</dbReference>
<reference evidence="4" key="3">
    <citation type="submission" date="2023-05" db="EMBL/GenBank/DDBJ databases">
        <authorList>
            <person name="Smith C.H."/>
        </authorList>
    </citation>
    <scope>NUCLEOTIDE SEQUENCE</scope>
    <source>
        <strain evidence="4">CHS0354</strain>
        <tissue evidence="4">Mantle</tissue>
    </source>
</reference>
<protein>
    <submittedName>
        <fullName evidence="4">Uncharacterized protein</fullName>
    </submittedName>
</protein>